<dbReference type="Gene3D" id="2.60.40.1890">
    <property type="entry name" value="PCu(A)C copper chaperone"/>
    <property type="match status" value="1"/>
</dbReference>
<protein>
    <submittedName>
        <fullName evidence="2">Copper chaperone PCu(A)C</fullName>
    </submittedName>
</protein>
<feature type="region of interest" description="Disordered" evidence="1">
    <location>
        <begin position="1"/>
        <end position="22"/>
    </location>
</feature>
<comment type="caution">
    <text evidence="2">The sequence shown here is derived from an EMBL/GenBank/DDBJ whole genome shotgun (WGS) entry which is preliminary data.</text>
</comment>
<evidence type="ECO:0000256" key="1">
    <source>
        <dbReference type="SAM" id="MobiDB-lite"/>
    </source>
</evidence>
<proteinExistence type="predicted"/>
<evidence type="ECO:0000313" key="3">
    <source>
        <dbReference type="Proteomes" id="UP001198565"/>
    </source>
</evidence>
<sequence length="175" mass="18047">MKQQSERLSQQSTPGRLPRRLRPRPALVTAVAGSALCALALSACGGPASADAEPKLAVSGAYVPQPPMADMAAGYFTVTNTGGRADALTSVTSDAASSLTLMRTTSDGEMQGVKSLPIPANGKLTLSTGGNHLMLMGLKRKPTAGQSVTFELHFAKSAPLSVRVPVEPATYQPKG</sequence>
<dbReference type="PANTHER" id="PTHR36302">
    <property type="entry name" value="BLR7088 PROTEIN"/>
    <property type="match status" value="1"/>
</dbReference>
<feature type="compositionally biased region" description="Polar residues" evidence="1">
    <location>
        <begin position="1"/>
        <end position="14"/>
    </location>
</feature>
<dbReference type="InterPro" id="IPR058248">
    <property type="entry name" value="Lxx211020-like"/>
</dbReference>
<dbReference type="RefSeq" id="WP_222979383.1">
    <property type="nucleotide sequence ID" value="NZ_JAINVZ010000012.1"/>
</dbReference>
<dbReference type="SUPFAM" id="SSF110087">
    <property type="entry name" value="DR1885-like metal-binding protein"/>
    <property type="match status" value="1"/>
</dbReference>
<dbReference type="Pfam" id="PF04314">
    <property type="entry name" value="PCuAC"/>
    <property type="match status" value="1"/>
</dbReference>
<dbReference type="EMBL" id="JAINVZ010000012">
    <property type="protein sequence ID" value="MBY8886797.1"/>
    <property type="molecule type" value="Genomic_DNA"/>
</dbReference>
<name>A0ABS7QUD2_9ACTN</name>
<dbReference type="InterPro" id="IPR007410">
    <property type="entry name" value="LpqE-like"/>
</dbReference>
<reference evidence="2 3" key="1">
    <citation type="submission" date="2021-08" db="EMBL/GenBank/DDBJ databases">
        <title>Streptomyces sp. PTM05 isolated from lichen.</title>
        <authorList>
            <person name="Somphong A."/>
            <person name="Phongsopitanun W."/>
            <person name="Tanasupawat S."/>
        </authorList>
    </citation>
    <scope>NUCLEOTIDE SEQUENCE [LARGE SCALE GENOMIC DNA]</scope>
    <source>
        <strain evidence="2 3">Ptm05</strain>
    </source>
</reference>
<gene>
    <name evidence="2" type="ORF">K7472_18260</name>
</gene>
<dbReference type="PANTHER" id="PTHR36302:SF1">
    <property type="entry name" value="COPPER CHAPERONE PCU(A)C"/>
    <property type="match status" value="1"/>
</dbReference>
<dbReference type="InterPro" id="IPR036182">
    <property type="entry name" value="PCuAC_sf"/>
</dbReference>
<dbReference type="Proteomes" id="UP001198565">
    <property type="component" value="Unassembled WGS sequence"/>
</dbReference>
<keyword evidence="3" id="KW-1185">Reference proteome</keyword>
<evidence type="ECO:0000313" key="2">
    <source>
        <dbReference type="EMBL" id="MBY8886797.1"/>
    </source>
</evidence>
<organism evidence="2 3">
    <name type="scientific">Streptantibioticus parmotrematis</name>
    <dbReference type="NCBI Taxonomy" id="2873249"/>
    <lineage>
        <taxon>Bacteria</taxon>
        <taxon>Bacillati</taxon>
        <taxon>Actinomycetota</taxon>
        <taxon>Actinomycetes</taxon>
        <taxon>Kitasatosporales</taxon>
        <taxon>Streptomycetaceae</taxon>
        <taxon>Streptantibioticus</taxon>
    </lineage>
</organism>
<accession>A0ABS7QUD2</accession>